<accession>A0A1M7FD27</accession>
<dbReference type="Proteomes" id="UP000184038">
    <property type="component" value="Unassembled WGS sequence"/>
</dbReference>
<dbReference type="OrthoDB" id="9816519at2"/>
<dbReference type="SMART" id="SM00283">
    <property type="entry name" value="MA"/>
    <property type="match status" value="1"/>
</dbReference>
<reference evidence="4 5" key="1">
    <citation type="submission" date="2016-11" db="EMBL/GenBank/DDBJ databases">
        <authorList>
            <person name="Jaros S."/>
            <person name="Januszkiewicz K."/>
            <person name="Wedrychowicz H."/>
        </authorList>
    </citation>
    <scope>NUCLEOTIDE SEQUENCE [LARGE SCALE GENOMIC DNA]</scope>
    <source>
        <strain evidence="4 5">DSM 15930</strain>
    </source>
</reference>
<gene>
    <name evidence="4" type="ORF">SAMN02746066_00546</name>
</gene>
<proteinExistence type="predicted"/>
<evidence type="ECO:0000256" key="2">
    <source>
        <dbReference type="PROSITE-ProRule" id="PRU00284"/>
    </source>
</evidence>
<name>A0A1M7FD27_9FIRM</name>
<keyword evidence="5" id="KW-1185">Reference proteome</keyword>
<dbReference type="EMBL" id="FRCP01000005">
    <property type="protein sequence ID" value="SHM01609.1"/>
    <property type="molecule type" value="Genomic_DNA"/>
</dbReference>
<dbReference type="InterPro" id="IPR004089">
    <property type="entry name" value="MCPsignal_dom"/>
</dbReference>
<dbReference type="RefSeq" id="WP_073282459.1">
    <property type="nucleotide sequence ID" value="NZ_FRCP01000005.1"/>
</dbReference>
<dbReference type="PANTHER" id="PTHR32089:SF112">
    <property type="entry name" value="LYSOZYME-LIKE PROTEIN-RELATED"/>
    <property type="match status" value="1"/>
</dbReference>
<evidence type="ECO:0000313" key="4">
    <source>
        <dbReference type="EMBL" id="SHM01609.1"/>
    </source>
</evidence>
<dbReference type="Pfam" id="PF00015">
    <property type="entry name" value="MCPsignal"/>
    <property type="match status" value="1"/>
</dbReference>
<dbReference type="GO" id="GO:0016020">
    <property type="term" value="C:membrane"/>
    <property type="evidence" value="ECO:0007669"/>
    <property type="project" value="InterPro"/>
</dbReference>
<dbReference type="GO" id="GO:0007165">
    <property type="term" value="P:signal transduction"/>
    <property type="evidence" value="ECO:0007669"/>
    <property type="project" value="UniProtKB-KW"/>
</dbReference>
<dbReference type="PROSITE" id="PS50111">
    <property type="entry name" value="CHEMOTAXIS_TRANSDUC_2"/>
    <property type="match status" value="1"/>
</dbReference>
<organism evidence="4 5">
    <name type="scientific">Anaerosporobacter mobilis DSM 15930</name>
    <dbReference type="NCBI Taxonomy" id="1120996"/>
    <lineage>
        <taxon>Bacteria</taxon>
        <taxon>Bacillati</taxon>
        <taxon>Bacillota</taxon>
        <taxon>Clostridia</taxon>
        <taxon>Lachnospirales</taxon>
        <taxon>Lachnospiraceae</taxon>
        <taxon>Anaerosporobacter</taxon>
    </lineage>
</organism>
<dbReference type="PANTHER" id="PTHR32089">
    <property type="entry name" value="METHYL-ACCEPTING CHEMOTAXIS PROTEIN MCPB"/>
    <property type="match status" value="1"/>
</dbReference>
<sequence>MSIFKKSKQSSNPDSMNNQQLEVKEKAKNIQLGVKHIENSIECLMNEEGDISKYFEEIKEGFESTSLQLGNMNENLDNRQKNFKDFHLYASQVNDIVSKSDDAITEADNKMGTLSNYIEQSCDQLGNITNTFRTLEKNFENIQEMSKNITGIASNTNLLALNASIEAARAGDAGRGFAVVAEQIRELSTSTTKLVSGIDESVQALFDSLDGLKKEIEKTKGTIQENLTYANDVKTNFVQVTEYTKEVKEFSDRIVSQIGDTGSEIQSIGNDTTDIASVIHKLGSKLDTLNEKMTNKSALLCEVNDFLKQLDNLVDEEIKEV</sequence>
<evidence type="ECO:0000256" key="1">
    <source>
        <dbReference type="ARBA" id="ARBA00023224"/>
    </source>
</evidence>
<feature type="domain" description="Methyl-accepting transducer" evidence="3">
    <location>
        <begin position="40"/>
        <end position="276"/>
    </location>
</feature>
<evidence type="ECO:0000313" key="5">
    <source>
        <dbReference type="Proteomes" id="UP000184038"/>
    </source>
</evidence>
<protein>
    <submittedName>
        <fullName evidence="4">Methyl-accepting chemotaxis protein (MCP) signalling domain-containing protein</fullName>
    </submittedName>
</protein>
<evidence type="ECO:0000259" key="3">
    <source>
        <dbReference type="PROSITE" id="PS50111"/>
    </source>
</evidence>
<dbReference type="Gene3D" id="1.10.287.950">
    <property type="entry name" value="Methyl-accepting chemotaxis protein"/>
    <property type="match status" value="1"/>
</dbReference>
<dbReference type="AlphaFoldDB" id="A0A1M7FD27"/>
<keyword evidence="1 2" id="KW-0807">Transducer</keyword>
<dbReference type="SUPFAM" id="SSF58104">
    <property type="entry name" value="Methyl-accepting chemotaxis protein (MCP) signaling domain"/>
    <property type="match status" value="1"/>
</dbReference>
<dbReference type="STRING" id="1120996.SAMN02746066_00546"/>